<feature type="domain" description="GW" evidence="18">
    <location>
        <begin position="1129"/>
        <end position="1203"/>
    </location>
</feature>
<feature type="compositionally biased region" description="Low complexity" evidence="16">
    <location>
        <begin position="361"/>
        <end position="377"/>
    </location>
</feature>
<dbReference type="EC" id="3.5.1.28" evidence="6"/>
<evidence type="ECO:0000256" key="13">
    <source>
        <dbReference type="ARBA" id="ARBA00023268"/>
    </source>
</evidence>
<name>A0A2T4KFG3_9STAP</name>
<feature type="domain" description="GW" evidence="18">
    <location>
        <begin position="645"/>
        <end position="719"/>
    </location>
</feature>
<evidence type="ECO:0000256" key="6">
    <source>
        <dbReference type="ARBA" id="ARBA00011901"/>
    </source>
</evidence>
<dbReference type="Pfam" id="PF01832">
    <property type="entry name" value="Glucosaminidase"/>
    <property type="match status" value="1"/>
</dbReference>
<feature type="compositionally biased region" description="Polar residues" evidence="16">
    <location>
        <begin position="130"/>
        <end position="178"/>
    </location>
</feature>
<evidence type="ECO:0000256" key="15">
    <source>
        <dbReference type="ARBA" id="ARBA00034414"/>
    </source>
</evidence>
<keyword evidence="10 17" id="KW-0732">Signal</keyword>
<dbReference type="InterPro" id="IPR002502">
    <property type="entry name" value="Amidase_domain"/>
</dbReference>
<dbReference type="EC" id="3.2.1.96" evidence="7"/>
<comment type="similarity">
    <text evidence="3">In the N-terminal section; belongs to the N-acetylmuramoyl-L-alanine amidase 2 family.</text>
</comment>
<comment type="catalytic activity">
    <reaction evidence="15">
        <text>an N(4)-(oligosaccharide-(1-&gt;3)-[oligosaccharide-(1-&gt;6)]-beta-D-Man-(1-&gt;4)-beta-D-GlcNAc-(1-&gt;4)-alpha-D-GlcNAc)-L-asparaginyl-[protein] + H2O = an oligosaccharide-(1-&gt;3)-[oligosaccharide-(1-&gt;6)]-beta-D-Man-(1-&gt;4)-D-GlcNAc + N(4)-(N-acetyl-beta-D-glucosaminyl)-L-asparaginyl-[protein]</text>
        <dbReference type="Rhea" id="RHEA:73067"/>
        <dbReference type="Rhea" id="RHEA-COMP:12603"/>
        <dbReference type="Rhea" id="RHEA-COMP:18176"/>
        <dbReference type="ChEBI" id="CHEBI:15377"/>
        <dbReference type="ChEBI" id="CHEBI:132248"/>
        <dbReference type="ChEBI" id="CHEBI:192714"/>
        <dbReference type="ChEBI" id="CHEBI:192715"/>
        <dbReference type="EC" id="3.2.1.96"/>
    </reaction>
</comment>
<dbReference type="GO" id="GO:0004040">
    <property type="term" value="F:amidase activity"/>
    <property type="evidence" value="ECO:0007669"/>
    <property type="project" value="InterPro"/>
</dbReference>
<evidence type="ECO:0000256" key="2">
    <source>
        <dbReference type="ARBA" id="ARBA00004613"/>
    </source>
</evidence>
<comment type="caution">
    <text evidence="19">The sequence shown here is derived from an EMBL/GenBank/DDBJ whole genome shotgun (WGS) entry which is preliminary data.</text>
</comment>
<dbReference type="GO" id="GO:0008745">
    <property type="term" value="F:N-acetylmuramoyl-L-alanine amidase activity"/>
    <property type="evidence" value="ECO:0007669"/>
    <property type="project" value="UniProtKB-EC"/>
</dbReference>
<feature type="compositionally biased region" description="Low complexity" evidence="16">
    <location>
        <begin position="306"/>
        <end position="315"/>
    </location>
</feature>
<accession>A0A2T4KFG3</accession>
<dbReference type="Gene3D" id="2.30.30.170">
    <property type="match status" value="7"/>
</dbReference>
<feature type="domain" description="GW" evidence="18">
    <location>
        <begin position="808"/>
        <end position="884"/>
    </location>
</feature>
<dbReference type="RefSeq" id="WP_107506341.1">
    <property type="nucleotide sequence ID" value="NZ_PYZL01000086.1"/>
</dbReference>
<feature type="domain" description="GW" evidence="18">
    <location>
        <begin position="721"/>
        <end position="795"/>
    </location>
</feature>
<keyword evidence="14" id="KW-0961">Cell wall biogenesis/degradation</keyword>
<protein>
    <recommendedName>
        <fullName evidence="8">Bifunctional autolysin</fullName>
        <ecNumber evidence="7">3.2.1.96</ecNumber>
        <ecNumber evidence="6">3.5.1.28</ecNumber>
    </recommendedName>
</protein>
<feature type="signal peptide" evidence="17">
    <location>
        <begin position="1"/>
        <end position="29"/>
    </location>
</feature>
<dbReference type="EMBL" id="PYZL01000086">
    <property type="protein sequence ID" value="PTE71172.1"/>
    <property type="molecule type" value="Genomic_DNA"/>
</dbReference>
<keyword evidence="12" id="KW-0378">Hydrolase</keyword>
<dbReference type="GO" id="GO:0005576">
    <property type="term" value="C:extracellular region"/>
    <property type="evidence" value="ECO:0007669"/>
    <property type="project" value="UniProtKB-SubCell"/>
</dbReference>
<evidence type="ECO:0000256" key="3">
    <source>
        <dbReference type="ARBA" id="ARBA00006088"/>
    </source>
</evidence>
<evidence type="ECO:0000256" key="8">
    <source>
        <dbReference type="ARBA" id="ARBA00016987"/>
    </source>
</evidence>
<dbReference type="Gene3D" id="3.40.80.10">
    <property type="entry name" value="Peptidoglycan recognition protein-like"/>
    <property type="match status" value="1"/>
</dbReference>
<evidence type="ECO:0000256" key="17">
    <source>
        <dbReference type="SAM" id="SignalP"/>
    </source>
</evidence>
<dbReference type="PROSITE" id="PS51780">
    <property type="entry name" value="GW"/>
    <property type="match status" value="7"/>
</dbReference>
<evidence type="ECO:0000256" key="4">
    <source>
        <dbReference type="ARBA" id="ARBA00007974"/>
    </source>
</evidence>
<feature type="compositionally biased region" description="Low complexity" evidence="16">
    <location>
        <begin position="239"/>
        <end position="259"/>
    </location>
</feature>
<dbReference type="InterPro" id="IPR036505">
    <property type="entry name" value="Amidase/PGRP_sf"/>
</dbReference>
<dbReference type="SUPFAM" id="SSF82057">
    <property type="entry name" value="Prokaryotic SH3-related domain"/>
    <property type="match status" value="2"/>
</dbReference>
<feature type="compositionally biased region" description="Low complexity" evidence="16">
    <location>
        <begin position="113"/>
        <end position="129"/>
    </location>
</feature>
<dbReference type="GO" id="GO:0033925">
    <property type="term" value="F:mannosyl-glycoprotein endo-beta-N-acetylglucosaminidase activity"/>
    <property type="evidence" value="ECO:0007669"/>
    <property type="project" value="UniProtKB-EC"/>
</dbReference>
<comment type="catalytic activity">
    <reaction evidence="1">
        <text>Hydrolyzes the link between N-acetylmuramoyl residues and L-amino acid residues in certain cell-wall glycopeptides.</text>
        <dbReference type="EC" id="3.5.1.28"/>
    </reaction>
</comment>
<dbReference type="Pfam" id="PF13457">
    <property type="entry name" value="GW"/>
    <property type="match status" value="7"/>
</dbReference>
<evidence type="ECO:0000256" key="14">
    <source>
        <dbReference type="ARBA" id="ARBA00023316"/>
    </source>
</evidence>
<keyword evidence="13" id="KW-0511">Multifunctional enzyme</keyword>
<keyword evidence="9" id="KW-0964">Secreted</keyword>
<keyword evidence="11" id="KW-0677">Repeat</keyword>
<feature type="chain" id="PRO_5015717501" description="Bifunctional autolysin" evidence="17">
    <location>
        <begin position="30"/>
        <end position="1444"/>
    </location>
</feature>
<dbReference type="GO" id="GO:0009253">
    <property type="term" value="P:peptidoglycan catabolic process"/>
    <property type="evidence" value="ECO:0007669"/>
    <property type="project" value="InterPro"/>
</dbReference>
<evidence type="ECO:0000256" key="10">
    <source>
        <dbReference type="ARBA" id="ARBA00022729"/>
    </source>
</evidence>
<evidence type="ECO:0000256" key="16">
    <source>
        <dbReference type="SAM" id="MobiDB-lite"/>
    </source>
</evidence>
<feature type="region of interest" description="Disordered" evidence="16">
    <location>
        <begin position="356"/>
        <end position="396"/>
    </location>
</feature>
<gene>
    <name evidence="19" type="ORF">BUY44_10040</name>
</gene>
<feature type="domain" description="GW" evidence="18">
    <location>
        <begin position="885"/>
        <end position="959"/>
    </location>
</feature>
<evidence type="ECO:0000256" key="7">
    <source>
        <dbReference type="ARBA" id="ARBA00012566"/>
    </source>
</evidence>
<dbReference type="GO" id="GO:0071555">
    <property type="term" value="P:cell wall organization"/>
    <property type="evidence" value="ECO:0007669"/>
    <property type="project" value="UniProtKB-KW"/>
</dbReference>
<proteinExistence type="inferred from homology"/>
<dbReference type="InterPro" id="IPR002901">
    <property type="entry name" value="MGlyc_endo_b_GlcNAc-like_dom"/>
</dbReference>
<dbReference type="SUPFAM" id="SSF55846">
    <property type="entry name" value="N-acetylmuramoyl-L-alanine amidase-like"/>
    <property type="match status" value="1"/>
</dbReference>
<feature type="compositionally biased region" description="Polar residues" evidence="16">
    <location>
        <begin position="277"/>
        <end position="292"/>
    </location>
</feature>
<evidence type="ECO:0000256" key="12">
    <source>
        <dbReference type="ARBA" id="ARBA00022801"/>
    </source>
</evidence>
<feature type="domain" description="GW" evidence="18">
    <location>
        <begin position="976"/>
        <end position="1051"/>
    </location>
</feature>
<dbReference type="SMART" id="SM00644">
    <property type="entry name" value="Ami_2"/>
    <property type="match status" value="1"/>
</dbReference>
<organism evidence="19 20">
    <name type="scientific">Staphylococcus devriesei</name>
    <dbReference type="NCBI Taxonomy" id="586733"/>
    <lineage>
        <taxon>Bacteria</taxon>
        <taxon>Bacillati</taxon>
        <taxon>Bacillota</taxon>
        <taxon>Bacilli</taxon>
        <taxon>Bacillales</taxon>
        <taxon>Staphylococcaceae</taxon>
        <taxon>Staphylococcus</taxon>
    </lineage>
</organism>
<dbReference type="InterPro" id="IPR038200">
    <property type="entry name" value="GW_dom_sf"/>
</dbReference>
<evidence type="ECO:0000256" key="11">
    <source>
        <dbReference type="ARBA" id="ARBA00022737"/>
    </source>
</evidence>
<evidence type="ECO:0000256" key="5">
    <source>
        <dbReference type="ARBA" id="ARBA00011697"/>
    </source>
</evidence>
<evidence type="ECO:0000313" key="20">
    <source>
        <dbReference type="Proteomes" id="UP000242547"/>
    </source>
</evidence>
<evidence type="ECO:0000259" key="18">
    <source>
        <dbReference type="PROSITE" id="PS51780"/>
    </source>
</evidence>
<evidence type="ECO:0000313" key="19">
    <source>
        <dbReference type="EMBL" id="PTE71172.1"/>
    </source>
</evidence>
<evidence type="ECO:0000256" key="1">
    <source>
        <dbReference type="ARBA" id="ARBA00001561"/>
    </source>
</evidence>
<sequence>MTKKFNLKLPSMIALTLFGAAFTTHQANAAENNQNSSNSTTIIDNQENIKTAEQAKKEVSNSAQNVSGVQTYQHPSEVKVDVASNTKSYDAKLDDLNNSNSITSSHETPEATANSNANNSNDNHVIDNNQTTASNESTLNTNDKSSQTTNQLESTSTQNEATVNKNDVETNSTQYNAQSDKKDSTEVSDNNAQDKANLDTQASETNTNKEQASVATPSAQNGEKAQSNIQSFSAENDNSKVNQQQTSQSKNTTTNATSKSNDKQATVAQNNDEDRASNQGKEITNATTSVAKSNHIAPSSKDNRTETVTTNNNNNAKPESKNNSMTNETAKAPTNTTTHAKSNVDSKLINHNAKVEKQAPTTRAASTYATRSTASSAKPTGRTSFRAVGGKGGGPSTSVRAVSRYATTSSLPKYKPQVNSSINNYIRANKFQAPRIEEDYSSYFPKYGYRNGVGKPEGIVVHDTANDNSNINGEISYMKNNYNSAFVHAFVDGNRIIETAPTDYLSWGAGPYANNRFINVEIVHTHDYASFAKSMNSYADYAATQLQYYNLKPNSAENDGQGTVWTHYAISKYLGGTDHSDPHAYLQSHNYSYNELYDLINEKYLIKTGQVAPWGATSTSGASTSGKGSGSNSGSTNTTTNSKLSVKSNSGLAQIKSNNSGVYTTVYDSKGHSTDQVHNTLAVTKSATLGKDKYYLVSDYNSGKLYGWVKQGETVYNTVKSPVKLNKSYNIKSGSTLYTVPWGNYNQVAGTVSKSNKSPFKATKSQQVGKATYLYGSVNGTNGWVSQAYLSDLTKAATSTPKAENTFSVANVKNTLGQVSAKNKGTYTTVYDKTAKPNASIGGKTYSISKKATLNNQDYYLISDFNGGTLRGWVPASEIKVQSTTPTKTDVTYYNVKGNAHVYDTPWGSTKQVKASVPSNGKQLKAIDELKVGNETYLHGVVNNVWGWVNSNDIQQTPKVNTRIATRAKATNTQPTTQTVSKIAQVKPNNSGIRATVYDKVGKHATKYANRTYKVSKERTIGDNTYVLLQSTSKKTPLGWYNVKDLNLQNSSSEQKTSGTYTVNRKNNGLYSVAWGTSQQRLDNKDLANKSFKVSKSVVIGNTTYLFGTVNGKAGWIAKNDLVANSDANNTEDYQYEFIIDSNNGFYYDSPTSAKATALKAYNEQIFQVTQRKVINGKTWYYGKLSNGKYVWIKDSDLKKQLVKQAKTHRTLDQATAIQQNAYGALPQVQRNDHKWHNATYSEIKNAMDPQKIAKDDALKYQFLRLDRPQNLPVAQINKLLKGKGILENQGQAFSEAAATSGINEVYLIAHALIETGNGQSQLAKGANIVNNIVNTKSATKYHNVFGIAAFDSNPLANGISYAKKAGWNSISKAIIGGAKFIGRDYIKAGQNTLYKMRWNPSNPGTHQYATDINWANSNAQYLKQLYDQIKTVGKYFEIPSFTK</sequence>
<dbReference type="InterPro" id="IPR025987">
    <property type="entry name" value="GW_dom"/>
</dbReference>
<dbReference type="Proteomes" id="UP000242547">
    <property type="component" value="Unassembled WGS sequence"/>
</dbReference>
<evidence type="ECO:0000256" key="9">
    <source>
        <dbReference type="ARBA" id="ARBA00022525"/>
    </source>
</evidence>
<feature type="region of interest" description="Disordered" evidence="16">
    <location>
        <begin position="617"/>
        <end position="650"/>
    </location>
</feature>
<feature type="region of interest" description="Disordered" evidence="16">
    <location>
        <begin position="91"/>
        <end position="344"/>
    </location>
</feature>
<feature type="domain" description="GW" evidence="18">
    <location>
        <begin position="1053"/>
        <end position="1127"/>
    </location>
</feature>
<dbReference type="SMART" id="SM00047">
    <property type="entry name" value="LYZ2"/>
    <property type="match status" value="1"/>
</dbReference>
<feature type="compositionally biased region" description="Polar residues" evidence="16">
    <location>
        <begin position="96"/>
        <end position="106"/>
    </location>
</feature>
<comment type="similarity">
    <text evidence="4">In the C-terminal section; belongs to the glycosyl hydrolase 73 family.</text>
</comment>
<comment type="subunit">
    <text evidence="5">Oligomer; forms a ring structure at the cell surface which is important for efficient partitioning of daughter cells after cell division.</text>
</comment>
<reference evidence="19 20" key="1">
    <citation type="journal article" date="2016" name="Front. Microbiol.">
        <title>Comprehensive Phylogenetic Analysis of Bovine Non-aureus Staphylococci Species Based on Whole-Genome Sequencing.</title>
        <authorList>
            <person name="Naushad S."/>
            <person name="Barkema H.W."/>
            <person name="Luby C."/>
            <person name="Condas L.A."/>
            <person name="Nobrega D.B."/>
            <person name="Carson D.A."/>
            <person name="De Buck J."/>
        </authorList>
    </citation>
    <scope>NUCLEOTIDE SEQUENCE [LARGE SCALE GENOMIC DNA]</scope>
    <source>
        <strain evidence="19 20">SNUC 761</strain>
    </source>
</reference>
<comment type="subcellular location">
    <subcellularLocation>
        <location evidence="2">Secreted</location>
    </subcellularLocation>
</comment>
<dbReference type="CDD" id="cd06583">
    <property type="entry name" value="PGRP"/>
    <property type="match status" value="1"/>
</dbReference>
<feature type="compositionally biased region" description="Polar residues" evidence="16">
    <location>
        <begin position="321"/>
        <end position="344"/>
    </location>
</feature>
<feature type="compositionally biased region" description="Polar residues" evidence="16">
    <location>
        <begin position="187"/>
        <end position="236"/>
    </location>
</feature>